<keyword evidence="2" id="KW-1185">Reference proteome</keyword>
<sequence>MKPCDETLSQQPQKMVAAANQDSVQELLALLQQQNLPPETALANLAVAMSQLMANTGCHQFILSNPLSQLLVLLQTGAPTHSHMIH</sequence>
<evidence type="ECO:0000313" key="2">
    <source>
        <dbReference type="Proteomes" id="UP000192900"/>
    </source>
</evidence>
<proteinExistence type="predicted"/>
<accession>A0A1W6B813</accession>
<dbReference type="AlphaFoldDB" id="A0A1W6B813"/>
<reference evidence="1 2" key="1">
    <citation type="submission" date="2017-02" db="EMBL/GenBank/DDBJ databases">
        <title>Complete genome sequence of the drought resistance-promoting endophyte Pantoea alhagi LTYR-11Z.</title>
        <authorList>
            <person name="Zhang L."/>
        </authorList>
    </citation>
    <scope>NUCLEOTIDE SEQUENCE [LARGE SCALE GENOMIC DNA]</scope>
    <source>
        <strain evidence="1 2">LTYR-11Z</strain>
    </source>
</reference>
<evidence type="ECO:0000313" key="1">
    <source>
        <dbReference type="EMBL" id="ARJ43194.1"/>
    </source>
</evidence>
<name>A0A1W6B813_9GAMM</name>
<dbReference type="Proteomes" id="UP000192900">
    <property type="component" value="Chromosome"/>
</dbReference>
<protein>
    <submittedName>
        <fullName evidence="1">Uncharacterized protein</fullName>
    </submittedName>
</protein>
<dbReference type="EMBL" id="CP019706">
    <property type="protein sequence ID" value="ARJ43194.1"/>
    <property type="molecule type" value="Genomic_DNA"/>
</dbReference>
<organism evidence="1 2">
    <name type="scientific">Pantoea alhagi</name>
    <dbReference type="NCBI Taxonomy" id="1891675"/>
    <lineage>
        <taxon>Bacteria</taxon>
        <taxon>Pseudomonadati</taxon>
        <taxon>Pseudomonadota</taxon>
        <taxon>Gammaproteobacteria</taxon>
        <taxon>Enterobacterales</taxon>
        <taxon>Erwiniaceae</taxon>
        <taxon>Pantoea</taxon>
    </lineage>
</organism>
<gene>
    <name evidence="1" type="ORF">B1H58_14925</name>
</gene>
<dbReference type="STRING" id="1891675.B1H58_14925"/>
<dbReference type="KEGG" id="palh:B1H58_14925"/>
<dbReference type="RefSeq" id="WP_085071250.1">
    <property type="nucleotide sequence ID" value="NZ_CP019706.1"/>
</dbReference>